<keyword evidence="2" id="KW-1185">Reference proteome</keyword>
<proteinExistence type="predicted"/>
<accession>A0ACC0CND2</accession>
<comment type="caution">
    <text evidence="1">The sequence shown here is derived from an EMBL/GenBank/DDBJ whole genome shotgun (WGS) entry which is preliminary data.</text>
</comment>
<dbReference type="Proteomes" id="UP001497680">
    <property type="component" value="Unassembled WGS sequence"/>
</dbReference>
<name>A0ACC0CND2_9PEZI</name>
<sequence length="263" mass="28068">MDSTTITTNTKLRLKNTLDENKVAIVTFMTLKGVRTAQIVSDTGVDAVIIDCEHGNISDSDMHDMVAAVSGSGVSPVVRVPGQDGIVIKRALDTGAHGILVPMVNTAEQARSVVKLGKFPPVGVRGQGSPFARMEHGFKSPSEYIAAANKNVITMVQIETAEAVENVDEIVQVDGVDLILIGPNDLALSVLGYTPAKFTELVFLEAIDKVVTSAKRHGKKAGILAADGEAAKEAKKRFDMVVVNGDAKALMAWYERELKIARS</sequence>
<organism evidence="1 2">
    <name type="scientific">Hypoxylon rubiginosum</name>
    <dbReference type="NCBI Taxonomy" id="110542"/>
    <lineage>
        <taxon>Eukaryota</taxon>
        <taxon>Fungi</taxon>
        <taxon>Dikarya</taxon>
        <taxon>Ascomycota</taxon>
        <taxon>Pezizomycotina</taxon>
        <taxon>Sordariomycetes</taxon>
        <taxon>Xylariomycetidae</taxon>
        <taxon>Xylariales</taxon>
        <taxon>Hypoxylaceae</taxon>
        <taxon>Hypoxylon</taxon>
    </lineage>
</organism>
<reference evidence="1 2" key="1">
    <citation type="journal article" date="2022" name="New Phytol.">
        <title>Ecological generalism drives hyperdiversity of secondary metabolite gene clusters in xylarialean endophytes.</title>
        <authorList>
            <person name="Franco M.E.E."/>
            <person name="Wisecaver J.H."/>
            <person name="Arnold A.E."/>
            <person name="Ju Y.M."/>
            <person name="Slot J.C."/>
            <person name="Ahrendt S."/>
            <person name="Moore L.P."/>
            <person name="Eastman K.E."/>
            <person name="Scott K."/>
            <person name="Konkel Z."/>
            <person name="Mondo S.J."/>
            <person name="Kuo A."/>
            <person name="Hayes R.D."/>
            <person name="Haridas S."/>
            <person name="Andreopoulos B."/>
            <person name="Riley R."/>
            <person name="LaButti K."/>
            <person name="Pangilinan J."/>
            <person name="Lipzen A."/>
            <person name="Amirebrahimi M."/>
            <person name="Yan J."/>
            <person name="Adam C."/>
            <person name="Keymanesh K."/>
            <person name="Ng V."/>
            <person name="Louie K."/>
            <person name="Northen T."/>
            <person name="Drula E."/>
            <person name="Henrissat B."/>
            <person name="Hsieh H.M."/>
            <person name="Youens-Clark K."/>
            <person name="Lutzoni F."/>
            <person name="Miadlikowska J."/>
            <person name="Eastwood D.C."/>
            <person name="Hamelin R.C."/>
            <person name="Grigoriev I.V."/>
            <person name="U'Ren J.M."/>
        </authorList>
    </citation>
    <scope>NUCLEOTIDE SEQUENCE [LARGE SCALE GENOMIC DNA]</scope>
    <source>
        <strain evidence="1 2">ER1909</strain>
    </source>
</reference>
<evidence type="ECO:0000313" key="1">
    <source>
        <dbReference type="EMBL" id="KAI6081918.1"/>
    </source>
</evidence>
<protein>
    <submittedName>
        <fullName evidence="1">Pyruvate/Phosphoenolpyruvate kinase-like domain-containing protein</fullName>
    </submittedName>
</protein>
<dbReference type="EMBL" id="MU394383">
    <property type="protein sequence ID" value="KAI6081918.1"/>
    <property type="molecule type" value="Genomic_DNA"/>
</dbReference>
<evidence type="ECO:0000313" key="2">
    <source>
        <dbReference type="Proteomes" id="UP001497680"/>
    </source>
</evidence>
<gene>
    <name evidence="1" type="ORF">F4821DRAFT_16622</name>
</gene>